<evidence type="ECO:0000256" key="1">
    <source>
        <dbReference type="ARBA" id="ARBA00022722"/>
    </source>
</evidence>
<accession>A0AAE7RVQ8</accession>
<evidence type="ECO:0000313" key="3">
    <source>
        <dbReference type="EMBL" id="QWM89702.1"/>
    </source>
</evidence>
<dbReference type="Gene3D" id="3.90.1600.10">
    <property type="entry name" value="Palm domain of DNA polymerase"/>
    <property type="match status" value="1"/>
</dbReference>
<evidence type="ECO:0000256" key="2">
    <source>
        <dbReference type="ARBA" id="ARBA00022801"/>
    </source>
</evidence>
<reference evidence="3 4" key="1">
    <citation type="submission" date="2021-04" db="EMBL/GenBank/DDBJ databases">
        <authorList>
            <person name="Shkoporov A.N."/>
            <person name="Stockdale S.R."/>
            <person name="Guerin E."/>
            <person name="Ross R.P."/>
            <person name="Hill C."/>
        </authorList>
    </citation>
    <scope>NUCLEOTIDE SEQUENCE [LARGE SCALE GENOMIC DNA]</scope>
    <source>
        <strain evidence="4">cr99_1</strain>
    </source>
</reference>
<name>A0AAE7RVQ8_9CAUD</name>
<protein>
    <submittedName>
        <fullName evidence="3">DNA polymerase family B</fullName>
    </submittedName>
</protein>
<dbReference type="InterPro" id="IPR043502">
    <property type="entry name" value="DNA/RNA_pol_sf"/>
</dbReference>
<dbReference type="KEGG" id="vg:75691203"/>
<dbReference type="RefSeq" id="YP_010359274.1">
    <property type="nucleotide sequence ID" value="NC_062771.1"/>
</dbReference>
<dbReference type="GO" id="GO:0016787">
    <property type="term" value="F:hydrolase activity"/>
    <property type="evidence" value="ECO:0007669"/>
    <property type="project" value="UniProtKB-KW"/>
</dbReference>
<organism evidence="3 4">
    <name type="scientific">uncultured phage cr99_1</name>
    <dbReference type="NCBI Taxonomy" id="2986399"/>
    <lineage>
        <taxon>Viruses</taxon>
        <taxon>Duplodnaviria</taxon>
        <taxon>Heunggongvirae</taxon>
        <taxon>Uroviricota</taxon>
        <taxon>Caudoviricetes</taxon>
        <taxon>Crassvirales</taxon>
        <taxon>Intestiviridae</taxon>
        <taxon>Crudevirinae</taxon>
        <taxon>Carjivirus</taxon>
        <taxon>Carjivirus hominis</taxon>
    </lineage>
</organism>
<dbReference type="GeneID" id="75691203"/>
<keyword evidence="1" id="KW-0540">Nuclease</keyword>
<keyword evidence="2" id="KW-0378">Hydrolase</keyword>
<dbReference type="Proteomes" id="UP000827427">
    <property type="component" value="Segment"/>
</dbReference>
<sequence length="776" mass="89771">MINCIGYDVEVLRNFFSITFVSINSYLKVFKDCVGDDGKAIPLVQKLSVEQIKARLKTVEKYSFYITDKDDSQLLTIIDYINKTRLYKDSNGNIIRTDLYGFNSFNYDNLMVAALLSFYMRTNSTKELITKLYETSKTIINSQNDKDRFKNDFYLTSLRKYKLPFTGIDVMRIFALNKASSVIDKKTGERKYVPKGLKQTSINLQWYELLEYELPNINEKEAELYNSIPNLKGMTVQQLNKFVDKWDRFILDEYIEPMMHYNLNDVFIVCEIVRLYPEEIKSRYAISRAYDVDVLNSSRSKTADILFEKFYSKFSGLAPEQWKGKKTERTAMSFKKVIFPFIKFKTKPMQDFLDECLKTTIYRVNKDAFSKEVKIGNVTYTVATGGLHSQDNPIELWSSGRELYPSSTGGQHDILVNDNDYVYIHADINSMYPSIIAAHKVAPAHLDTNAFCNLIEWLKNKRVEVKHSNEDIVDGIDRDTLALVLKIVINSVYGKLGFEAGNLYDRLAVLKTTINGQLMMLMLVEELEINNIHVLSANTDGIVIKLYKRDIDIYNRIKDTWENITKLKFDTDYYNCLISRDVNNYLSQFRVIKNGVHKLKLESKGALNPMMYSLDLTKGYSMPIVAQAIENYFLKNKPVMDTLQEATNILDFCLTQNVGKQFHVEETKIENGQVVRIVCQRYVRFYVSNNGYIIEKVHNDNGSRNRMAAGSVVTVINTLDDKDISLRDINFKFYYQEAMKIINPIKLKISPKGKGKSKIKKYSGMYNPIFNGDDFE</sequence>
<proteinExistence type="predicted"/>
<gene>
    <name evidence="3" type="primary">gp_16472</name>
</gene>
<keyword evidence="4" id="KW-1185">Reference proteome</keyword>
<dbReference type="EMBL" id="MZ130481">
    <property type="protein sequence ID" value="QWM89702.1"/>
    <property type="molecule type" value="Genomic_DNA"/>
</dbReference>
<dbReference type="GO" id="GO:0004518">
    <property type="term" value="F:nuclease activity"/>
    <property type="evidence" value="ECO:0007669"/>
    <property type="project" value="UniProtKB-KW"/>
</dbReference>
<dbReference type="SUPFAM" id="SSF56672">
    <property type="entry name" value="DNA/RNA polymerases"/>
    <property type="match status" value="1"/>
</dbReference>
<evidence type="ECO:0000313" key="4">
    <source>
        <dbReference type="Proteomes" id="UP000827427"/>
    </source>
</evidence>
<dbReference type="InterPro" id="IPR023211">
    <property type="entry name" value="DNA_pol_palm_dom_sf"/>
</dbReference>